<evidence type="ECO:0000313" key="2">
    <source>
        <dbReference type="Proteomes" id="UP001623330"/>
    </source>
</evidence>
<reference evidence="1 2" key="1">
    <citation type="submission" date="2024-05" db="EMBL/GenBank/DDBJ databases">
        <title>Long read based assembly of the Candida bracarensis genome reveals expanded adhesin content.</title>
        <authorList>
            <person name="Marcet-Houben M."/>
            <person name="Ksiezopolska E."/>
            <person name="Gabaldon T."/>
        </authorList>
    </citation>
    <scope>NUCLEOTIDE SEQUENCE [LARGE SCALE GENOMIC DNA]</scope>
    <source>
        <strain evidence="1 2">CBM6</strain>
    </source>
</reference>
<gene>
    <name evidence="1" type="ORF">RNJ44_04672</name>
</gene>
<dbReference type="EMBL" id="JBEVYD010000005">
    <property type="protein sequence ID" value="KAL3232756.1"/>
    <property type="molecule type" value="Genomic_DNA"/>
</dbReference>
<comment type="caution">
    <text evidence="1">The sequence shown here is derived from an EMBL/GenBank/DDBJ whole genome shotgun (WGS) entry which is preliminary data.</text>
</comment>
<protein>
    <submittedName>
        <fullName evidence="1">Uncharacterized protein</fullName>
    </submittedName>
</protein>
<proteinExistence type="predicted"/>
<dbReference type="Proteomes" id="UP001623330">
    <property type="component" value="Unassembled WGS sequence"/>
</dbReference>
<keyword evidence="2" id="KW-1185">Reference proteome</keyword>
<name>A0ABR4NW01_9SACH</name>
<organism evidence="1 2">
    <name type="scientific">Nakaseomyces bracarensis</name>
    <dbReference type="NCBI Taxonomy" id="273131"/>
    <lineage>
        <taxon>Eukaryota</taxon>
        <taxon>Fungi</taxon>
        <taxon>Dikarya</taxon>
        <taxon>Ascomycota</taxon>
        <taxon>Saccharomycotina</taxon>
        <taxon>Saccharomycetes</taxon>
        <taxon>Saccharomycetales</taxon>
        <taxon>Saccharomycetaceae</taxon>
        <taxon>Nakaseomyces</taxon>
    </lineage>
</organism>
<accession>A0ABR4NW01</accession>
<sequence>MFRYSSVRVAQSCRFRIVQRLYSSAPATKKKSKFDKSALKPLGLLVIFGSILTNVMEERRKFNNMERRYTLKIDKLEELVERCKKGDTDIDISNELKIIDAMFSVSENQKVSGLIAKRKREYDSDIKQIDHEKESLESIWEDIMKSVEEIPQKNSEPASDLITDPAVLEKRKAKEELERKSAPSYLTHTIVESPGELSEAAKDTSVKKFL</sequence>
<evidence type="ECO:0000313" key="1">
    <source>
        <dbReference type="EMBL" id="KAL3232756.1"/>
    </source>
</evidence>